<keyword evidence="4" id="KW-1185">Reference proteome</keyword>
<dbReference type="SUPFAM" id="SSF47413">
    <property type="entry name" value="lambda repressor-like DNA-binding domains"/>
    <property type="match status" value="1"/>
</dbReference>
<dbReference type="EMBL" id="RBZP01000008">
    <property type="protein sequence ID" value="RKQ33049.1"/>
    <property type="molecule type" value="Genomic_DNA"/>
</dbReference>
<dbReference type="PROSITE" id="PS50943">
    <property type="entry name" value="HTH_CROC1"/>
    <property type="match status" value="1"/>
</dbReference>
<evidence type="ECO:0000256" key="1">
    <source>
        <dbReference type="ARBA" id="ARBA00023125"/>
    </source>
</evidence>
<dbReference type="OrthoDB" id="3035529at2"/>
<gene>
    <name evidence="3" type="ORF">D8M06_11725</name>
</gene>
<name>A0A495A2A4_9BACI</name>
<dbReference type="Pfam" id="PF01381">
    <property type="entry name" value="HTH_3"/>
    <property type="match status" value="1"/>
</dbReference>
<organism evidence="3 4">
    <name type="scientific">Oceanobacillus halophilus</name>
    <dbReference type="NCBI Taxonomy" id="930130"/>
    <lineage>
        <taxon>Bacteria</taxon>
        <taxon>Bacillati</taxon>
        <taxon>Bacillota</taxon>
        <taxon>Bacilli</taxon>
        <taxon>Bacillales</taxon>
        <taxon>Bacillaceae</taxon>
        <taxon>Oceanobacillus</taxon>
    </lineage>
</organism>
<reference evidence="3 4" key="1">
    <citation type="journal article" date="2016" name="Int. J. Syst. Evol. Microbiol.">
        <title>Oceanobacillus halophilus sp. nov., a novel moderately halophilic bacterium from a hypersaline lake.</title>
        <authorList>
            <person name="Amoozegar M.A."/>
            <person name="Bagheri M."/>
            <person name="Makhdoumi A."/>
            <person name="Nikou M.M."/>
            <person name="Fazeli S.A.S."/>
            <person name="Schumann P."/>
            <person name="Sproer C."/>
            <person name="Sanchez-Porro C."/>
            <person name="Ventosa A."/>
        </authorList>
    </citation>
    <scope>NUCLEOTIDE SEQUENCE [LARGE SCALE GENOMIC DNA]</scope>
    <source>
        <strain evidence="3 4">DSM 23996</strain>
    </source>
</reference>
<dbReference type="PANTHER" id="PTHR46558">
    <property type="entry name" value="TRACRIPTIONAL REGULATORY PROTEIN-RELATED-RELATED"/>
    <property type="match status" value="1"/>
</dbReference>
<feature type="domain" description="HTH cro/C1-type" evidence="2">
    <location>
        <begin position="10"/>
        <end position="64"/>
    </location>
</feature>
<dbReference type="GO" id="GO:0003677">
    <property type="term" value="F:DNA binding"/>
    <property type="evidence" value="ECO:0007669"/>
    <property type="project" value="UniProtKB-KW"/>
</dbReference>
<dbReference type="SMART" id="SM00530">
    <property type="entry name" value="HTH_XRE"/>
    <property type="match status" value="1"/>
</dbReference>
<dbReference type="Gene3D" id="1.10.260.40">
    <property type="entry name" value="lambda repressor-like DNA-binding domains"/>
    <property type="match status" value="1"/>
</dbReference>
<dbReference type="InterPro" id="IPR001387">
    <property type="entry name" value="Cro/C1-type_HTH"/>
</dbReference>
<dbReference type="PANTHER" id="PTHR46558:SF4">
    <property type="entry name" value="DNA-BIDING PHAGE PROTEIN"/>
    <property type="match status" value="1"/>
</dbReference>
<comment type="caution">
    <text evidence="3">The sequence shown here is derived from an EMBL/GenBank/DDBJ whole genome shotgun (WGS) entry which is preliminary data.</text>
</comment>
<proteinExistence type="predicted"/>
<sequence length="75" mass="8490">MDSKRLGKRVKAFRKLKGYTQIDFARELDVSISTIGNVERGTKEVTDELLSQISSVLNIPKEEIVLHESTDGKRN</sequence>
<keyword evidence="1" id="KW-0238">DNA-binding</keyword>
<dbReference type="RefSeq" id="WP_121204585.1">
    <property type="nucleotide sequence ID" value="NZ_RBZP01000008.1"/>
</dbReference>
<evidence type="ECO:0000259" key="2">
    <source>
        <dbReference type="PROSITE" id="PS50943"/>
    </source>
</evidence>
<accession>A0A495A2A4</accession>
<evidence type="ECO:0000313" key="3">
    <source>
        <dbReference type="EMBL" id="RKQ33049.1"/>
    </source>
</evidence>
<dbReference type="CDD" id="cd00093">
    <property type="entry name" value="HTH_XRE"/>
    <property type="match status" value="1"/>
</dbReference>
<dbReference type="AlphaFoldDB" id="A0A495A2A4"/>
<dbReference type="Proteomes" id="UP000269301">
    <property type="component" value="Unassembled WGS sequence"/>
</dbReference>
<dbReference type="InterPro" id="IPR010982">
    <property type="entry name" value="Lambda_DNA-bd_dom_sf"/>
</dbReference>
<protein>
    <submittedName>
        <fullName evidence="3">XRE family transcriptional regulator</fullName>
    </submittedName>
</protein>
<evidence type="ECO:0000313" key="4">
    <source>
        <dbReference type="Proteomes" id="UP000269301"/>
    </source>
</evidence>